<feature type="compositionally biased region" description="Basic and acidic residues" evidence="1">
    <location>
        <begin position="62"/>
        <end position="73"/>
    </location>
</feature>
<dbReference type="RefSeq" id="WP_345350120.1">
    <property type="nucleotide sequence ID" value="NZ_BAABHJ010000003.1"/>
</dbReference>
<dbReference type="Proteomes" id="UP001500212">
    <property type="component" value="Unassembled WGS sequence"/>
</dbReference>
<evidence type="ECO:0000313" key="4">
    <source>
        <dbReference type="Proteomes" id="UP001500212"/>
    </source>
</evidence>
<evidence type="ECO:0000313" key="3">
    <source>
        <dbReference type="EMBL" id="GAA4604134.1"/>
    </source>
</evidence>
<dbReference type="EMBL" id="BAABHJ010000003">
    <property type="protein sequence ID" value="GAA4604134.1"/>
    <property type="molecule type" value="Genomic_DNA"/>
</dbReference>
<feature type="region of interest" description="Disordered" evidence="1">
    <location>
        <begin position="1"/>
        <end position="96"/>
    </location>
</feature>
<name>A0ABP8THA4_9ACTN</name>
<keyword evidence="4" id="KW-1185">Reference proteome</keyword>
<feature type="compositionally biased region" description="Acidic residues" evidence="1">
    <location>
        <begin position="1"/>
        <end position="15"/>
    </location>
</feature>
<feature type="transmembrane region" description="Helical" evidence="2">
    <location>
        <begin position="101"/>
        <end position="122"/>
    </location>
</feature>
<evidence type="ECO:0000256" key="2">
    <source>
        <dbReference type="SAM" id="Phobius"/>
    </source>
</evidence>
<organism evidence="3 4">
    <name type="scientific">Actinoallomurus liliacearum</name>
    <dbReference type="NCBI Taxonomy" id="1080073"/>
    <lineage>
        <taxon>Bacteria</taxon>
        <taxon>Bacillati</taxon>
        <taxon>Actinomycetota</taxon>
        <taxon>Actinomycetes</taxon>
        <taxon>Streptosporangiales</taxon>
        <taxon>Thermomonosporaceae</taxon>
        <taxon>Actinoallomurus</taxon>
    </lineage>
</organism>
<proteinExistence type="predicted"/>
<keyword evidence="2" id="KW-1133">Transmembrane helix</keyword>
<accession>A0ABP8THA4</accession>
<sequence length="325" mass="34431">MSDDPEAADATEDPAADGTPPSSSQWASPDPAHPRFAPPDPVGPEVWPPDAGRPEAGSSDPARPEFRSGDSVRPESAPPVPGADAGGTPVEAPPRRRRRRAAVVLGVAGVVGLVAGVTGVVLELNRPSTRAERAAAGSKELAARWRIRSAGEIFPPTVRNASGLQPAYRIGIAQPTGCADALDAQVARTFIAQGCRAVLRATYTDASRTLLTTVGVVVMSDSDEDKVETALRSLSEDGHNRYGLRVVPFPDTPAADWDDTRRQETAYRSGPMPYVILQVSGWVDGRTTSETADKERFKPADTLLDHLAGLFVKADDPCKARGVRC</sequence>
<keyword evidence="2" id="KW-0812">Transmembrane</keyword>
<comment type="caution">
    <text evidence="3">The sequence shown here is derived from an EMBL/GenBank/DDBJ whole genome shotgun (WGS) entry which is preliminary data.</text>
</comment>
<reference evidence="4" key="1">
    <citation type="journal article" date="2019" name="Int. J. Syst. Evol. Microbiol.">
        <title>The Global Catalogue of Microorganisms (GCM) 10K type strain sequencing project: providing services to taxonomists for standard genome sequencing and annotation.</title>
        <authorList>
            <consortium name="The Broad Institute Genomics Platform"/>
            <consortium name="The Broad Institute Genome Sequencing Center for Infectious Disease"/>
            <person name="Wu L."/>
            <person name="Ma J."/>
        </authorList>
    </citation>
    <scope>NUCLEOTIDE SEQUENCE [LARGE SCALE GENOMIC DNA]</scope>
    <source>
        <strain evidence="4">JCM 17938</strain>
    </source>
</reference>
<evidence type="ECO:0000256" key="1">
    <source>
        <dbReference type="SAM" id="MobiDB-lite"/>
    </source>
</evidence>
<keyword evidence="2" id="KW-0472">Membrane</keyword>
<protein>
    <submittedName>
        <fullName evidence="3">Uncharacterized protein</fullName>
    </submittedName>
</protein>
<gene>
    <name evidence="3" type="ORF">GCM10023195_14020</name>
</gene>